<evidence type="ECO:0000256" key="1">
    <source>
        <dbReference type="ARBA" id="ARBA00023002"/>
    </source>
</evidence>
<dbReference type="EMBL" id="UINC01000266">
    <property type="protein sequence ID" value="SUZ52272.1"/>
    <property type="molecule type" value="Genomic_DNA"/>
</dbReference>
<dbReference type="GO" id="GO:0016705">
    <property type="term" value="F:oxidoreductase activity, acting on paired donors, with incorporation or reduction of molecular oxygen"/>
    <property type="evidence" value="ECO:0007669"/>
    <property type="project" value="InterPro"/>
</dbReference>
<dbReference type="InterPro" id="IPR036661">
    <property type="entry name" value="Luciferase-like_sf"/>
</dbReference>
<name>A0A381NCH1_9ZZZZ</name>
<dbReference type="PANTHER" id="PTHR43244:SF1">
    <property type="entry name" value="5,10-METHYLENETETRAHYDROMETHANOPTERIN REDUCTASE"/>
    <property type="match status" value="1"/>
</dbReference>
<dbReference type="CDD" id="cd01097">
    <property type="entry name" value="Tetrahydromethanopterin_reductase"/>
    <property type="match status" value="1"/>
</dbReference>
<dbReference type="InterPro" id="IPR050564">
    <property type="entry name" value="F420-G6PD/mer"/>
</dbReference>
<keyword evidence="1" id="KW-0560">Oxidoreductase</keyword>
<feature type="domain" description="Luciferase-like" evidence="2">
    <location>
        <begin position="12"/>
        <end position="325"/>
    </location>
</feature>
<organism evidence="3">
    <name type="scientific">marine metagenome</name>
    <dbReference type="NCBI Taxonomy" id="408172"/>
    <lineage>
        <taxon>unclassified sequences</taxon>
        <taxon>metagenomes</taxon>
        <taxon>ecological metagenomes</taxon>
    </lineage>
</organism>
<reference evidence="3" key="1">
    <citation type="submission" date="2018-05" db="EMBL/GenBank/DDBJ databases">
        <authorList>
            <person name="Lanie J.A."/>
            <person name="Ng W.-L."/>
            <person name="Kazmierczak K.M."/>
            <person name="Andrzejewski T.M."/>
            <person name="Davidsen T.M."/>
            <person name="Wayne K.J."/>
            <person name="Tettelin H."/>
            <person name="Glass J.I."/>
            <person name="Rusch D."/>
            <person name="Podicherti R."/>
            <person name="Tsui H.-C.T."/>
            <person name="Winkler M.E."/>
        </authorList>
    </citation>
    <scope>NUCLEOTIDE SEQUENCE</scope>
</reference>
<dbReference type="PANTHER" id="PTHR43244">
    <property type="match status" value="1"/>
</dbReference>
<dbReference type="InterPro" id="IPR011251">
    <property type="entry name" value="Luciferase-like_dom"/>
</dbReference>
<dbReference type="Gene3D" id="3.20.20.30">
    <property type="entry name" value="Luciferase-like domain"/>
    <property type="match status" value="1"/>
</dbReference>
<proteinExistence type="predicted"/>
<dbReference type="AlphaFoldDB" id="A0A381NCH1"/>
<accession>A0A381NCH1</accession>
<evidence type="ECO:0000313" key="3">
    <source>
        <dbReference type="EMBL" id="SUZ52272.1"/>
    </source>
</evidence>
<gene>
    <name evidence="3" type="ORF">METZ01_LOCUS5126</name>
</gene>
<dbReference type="SUPFAM" id="SSF51679">
    <property type="entry name" value="Bacterial luciferase-like"/>
    <property type="match status" value="1"/>
</dbReference>
<dbReference type="Pfam" id="PF00296">
    <property type="entry name" value="Bac_luciferase"/>
    <property type="match status" value="1"/>
</dbReference>
<sequence>MKFGISVSQIHEVDLVIQAENVGYDFCWVWDSPMIRSNLWALLALVAHRTSTISLGPGVAIPGLAMAPVTANAIGTINAIAPGRTFLGVGTGNTALRAMGQVPMGIAELKAHLKVIRGLISGEKVTYEANGRSEEISFQSLELGYINLDDPIPIHVSGFGPKAQALAGEYGEALITGIPRGGSITDALANAEVGAVRSGRSMDHFEAYALVNLMLLRSGETLQSSRVLEEVGSSIMVNIHYMYDLYRETGTNPPRYVESIWDEYVSFREQRDSNRSFTEAHHSHYGHLDAEEARFLTPDIIRTFCIAGRPDEIVEQLTKLEGEGLTGINFIAPVDRQYSMCQEFADAVISRMR</sequence>
<evidence type="ECO:0000259" key="2">
    <source>
        <dbReference type="Pfam" id="PF00296"/>
    </source>
</evidence>
<protein>
    <recommendedName>
        <fullName evidence="2">Luciferase-like domain-containing protein</fullName>
    </recommendedName>
</protein>